<proteinExistence type="predicted"/>
<sequence>MHRMAADDAASYWMAQRIPDDQFLLYCFAAPDVSLGECGERLLRRASRVDDLCLRVHDVPASADRPYWIAAHPSSGQVRVDPTMRTWSSCLERVADLIDEPLVPSAAAWRLHLFGPVTGAPRSTGPVVVVVLQISHALADGRRASQIARELFAASAVEKSRPRSRMPGILRDVVTFTGGVLRFPGEFLTTARRGVTAARAQRQGDPPRPGFALTTLNRPAGRRRMLRVIVVDRAALTRGGRSVTAGALTAISVALPHYLGTSPGRLGVELTIGRSGKPHARNHFRNAGIDLHTEVDDLDERAHRIGAEIDRARVLEADPVQIAQRRASQATPAILTHWGIRSFDLDIQPESVTGVTVVSSVNHGAPDMDLDGGEILFTAGFPSLSPLQGLTHGVHGIGDRVAVSVTTGPDVMGDVDRYVEILTRALRA</sequence>
<dbReference type="Proteomes" id="UP000515663">
    <property type="component" value="Chromosome"/>
</dbReference>
<accession>A0A7D7QVA6</accession>
<evidence type="ECO:0000259" key="1">
    <source>
        <dbReference type="Pfam" id="PF06974"/>
    </source>
</evidence>
<dbReference type="InterPro" id="IPR009721">
    <property type="entry name" value="O-acyltransferase_WSD1_C"/>
</dbReference>
<evidence type="ECO:0000313" key="2">
    <source>
        <dbReference type="EMBL" id="QMT00449.1"/>
    </source>
</evidence>
<evidence type="ECO:0000313" key="3">
    <source>
        <dbReference type="Proteomes" id="UP000515663"/>
    </source>
</evidence>
<protein>
    <submittedName>
        <fullName evidence="2">DUF1298 domain-containing protein</fullName>
    </submittedName>
</protein>
<organism evidence="2 3">
    <name type="scientific">Gordonia jinghuaiqii</name>
    <dbReference type="NCBI Taxonomy" id="2758710"/>
    <lineage>
        <taxon>Bacteria</taxon>
        <taxon>Bacillati</taxon>
        <taxon>Actinomycetota</taxon>
        <taxon>Actinomycetes</taxon>
        <taxon>Mycobacteriales</taxon>
        <taxon>Gordoniaceae</taxon>
        <taxon>Gordonia</taxon>
    </lineage>
</organism>
<name>A0A7D7QVA6_9ACTN</name>
<dbReference type="EMBL" id="CP059491">
    <property type="protein sequence ID" value="QMT00449.1"/>
    <property type="molecule type" value="Genomic_DNA"/>
</dbReference>
<dbReference type="AlphaFoldDB" id="A0A7D7QVA6"/>
<feature type="domain" description="O-acyltransferase WSD1 C-terminal" evidence="1">
    <location>
        <begin position="282"/>
        <end position="427"/>
    </location>
</feature>
<gene>
    <name evidence="2" type="ORF">H1R19_16260</name>
</gene>
<dbReference type="KEGG" id="gji:H1R19_16260"/>
<reference evidence="3" key="1">
    <citation type="submission" date="2020-07" db="EMBL/GenBank/DDBJ databases">
        <title>novel species isolated from the respiratory tract of Marmot.</title>
        <authorList>
            <person name="Zhang G."/>
        </authorList>
    </citation>
    <scope>NUCLEOTIDE SEQUENCE [LARGE SCALE GENOMIC DNA]</scope>
    <source>
        <strain evidence="3">686</strain>
    </source>
</reference>
<keyword evidence="3" id="KW-1185">Reference proteome</keyword>
<dbReference type="Pfam" id="PF06974">
    <property type="entry name" value="WS_DGAT_C"/>
    <property type="match status" value="1"/>
</dbReference>
<dbReference type="RefSeq" id="WP_219849568.1">
    <property type="nucleotide sequence ID" value="NZ_CP059491.1"/>
</dbReference>